<keyword evidence="3" id="KW-1185">Reference proteome</keyword>
<evidence type="ECO:0000256" key="1">
    <source>
        <dbReference type="SAM" id="SignalP"/>
    </source>
</evidence>
<accession>A0A7W2F924</accession>
<dbReference type="EMBL" id="JACEZU010000004">
    <property type="protein sequence ID" value="MBA5687388.1"/>
    <property type="molecule type" value="Genomic_DNA"/>
</dbReference>
<name>A0A7W2F924_9BURK</name>
<sequence>MKPLFKTLACVAALMCAARAGAADLTVVIDDVKSAEGQLMIAVFDSAATFLQQPTKAVQAPAVAGSATVVLKNMPEGDYAISLYHDANGNGKMDRNAVGMPIEDYAFSNNAMGRRGAPSFEQARVVLPAAGAVIHISLN</sequence>
<comment type="caution">
    <text evidence="2">The sequence shown here is derived from an EMBL/GenBank/DDBJ whole genome shotgun (WGS) entry which is preliminary data.</text>
</comment>
<dbReference type="Proteomes" id="UP000573499">
    <property type="component" value="Unassembled WGS sequence"/>
</dbReference>
<dbReference type="AlphaFoldDB" id="A0A7W2F924"/>
<protein>
    <submittedName>
        <fullName evidence="2">DUF2141 domain-containing protein</fullName>
    </submittedName>
</protein>
<evidence type="ECO:0000313" key="2">
    <source>
        <dbReference type="EMBL" id="MBA5687388.1"/>
    </source>
</evidence>
<dbReference type="InterPro" id="IPR018673">
    <property type="entry name" value="DUF2141"/>
</dbReference>
<evidence type="ECO:0000313" key="3">
    <source>
        <dbReference type="Proteomes" id="UP000573499"/>
    </source>
</evidence>
<gene>
    <name evidence="2" type="ORF">H3H39_10055</name>
</gene>
<reference evidence="2 3" key="1">
    <citation type="submission" date="2020-07" db="EMBL/GenBank/DDBJ databases">
        <title>Novel species isolated from subtropical streams in China.</title>
        <authorList>
            <person name="Lu H."/>
        </authorList>
    </citation>
    <scope>NUCLEOTIDE SEQUENCE [LARGE SCALE GENOMIC DNA]</scope>
    <source>
        <strain evidence="2 3">LX47W</strain>
    </source>
</reference>
<feature type="signal peptide" evidence="1">
    <location>
        <begin position="1"/>
        <end position="22"/>
    </location>
</feature>
<feature type="chain" id="PRO_5030919857" evidence="1">
    <location>
        <begin position="23"/>
        <end position="139"/>
    </location>
</feature>
<dbReference type="Pfam" id="PF09912">
    <property type="entry name" value="DUF2141"/>
    <property type="match status" value="1"/>
</dbReference>
<organism evidence="2 3">
    <name type="scientific">Rugamonas apoptosis</name>
    <dbReference type="NCBI Taxonomy" id="2758570"/>
    <lineage>
        <taxon>Bacteria</taxon>
        <taxon>Pseudomonadati</taxon>
        <taxon>Pseudomonadota</taxon>
        <taxon>Betaproteobacteria</taxon>
        <taxon>Burkholderiales</taxon>
        <taxon>Oxalobacteraceae</taxon>
        <taxon>Telluria group</taxon>
        <taxon>Rugamonas</taxon>
    </lineage>
</organism>
<dbReference type="RefSeq" id="WP_182153236.1">
    <property type="nucleotide sequence ID" value="NZ_JACEZU010000004.1"/>
</dbReference>
<proteinExistence type="predicted"/>
<keyword evidence="1" id="KW-0732">Signal</keyword>